<dbReference type="InterPro" id="IPR040024">
    <property type="entry name" value="PPP1R21"/>
</dbReference>
<evidence type="ECO:0000256" key="1">
    <source>
        <dbReference type="ARBA" id="ARBA00004412"/>
    </source>
</evidence>
<reference evidence="12" key="2">
    <citation type="submission" date="2021-01" db="UniProtKB">
        <authorList>
            <consortium name="EnsemblMetazoa"/>
        </authorList>
    </citation>
    <scope>IDENTIFICATION</scope>
</reference>
<keyword evidence="5 9" id="KW-0175">Coiled coil</keyword>
<evidence type="ECO:0000256" key="4">
    <source>
        <dbReference type="ARBA" id="ARBA00022884"/>
    </source>
</evidence>
<proteinExistence type="predicted"/>
<evidence type="ECO:0000313" key="13">
    <source>
        <dbReference type="Proteomes" id="UP000007110"/>
    </source>
</evidence>
<sequence>MSDLQTKYQKLAQEFAKVRAQNQVLKKAVIEEQAKQNDAKEQLKVRDQKIRKFEQELDSLTFRNQQLTKRVNFLQDELDIHESKGGKKSKNKDMDNATHVKTSPNVIGEELRGKIHENETLHKQLYDLSEEHRKIVTELSSKLANLERDSSQHHSVIEASEKQFKETLERLQQERARMEVQLQARDKEVRESLGRAEQCSEELRRTKEELGSKLSWATRIIQDKLPFNDEELPELSRLNVPAHDKKHQHRSMEVMGQASTLVKELCAGLSNFHTYTEQRSKIFPIDSGTGMPISQVNQKFCSHLHENASYLRPLEQSFAAFNESTRDDALTTLETATGLQDVAAKFSKYVAYLQKLLPYQLLSIEEECHLSTCSQTLESRNMELHASLQRMSSVFTTVESYVSLLASASTTSCECPQANFKTIYEKLAESFTNLYEVMKDLSKNYNFKVSLEHQLPIASQKLKTTDECVVSSLISLVTCTGKISNFMKTNLDFFTRPVGYGNSMGSSVGGQSTSPCVPLLRQRAVAFMAALTKPCPETVPYSTAVQNQRILLSSTESKEGLAQQVASSSSRIARLEQEKEHWVLEAQLMQIKYDREMQQKEENSEKSAELESVLKGQGGVTIKQSPSQDKIPPSTPASKHDDIAQDTSMLGTADKLAMDFGGSDETSRENMIKSHYTSRLLELRTHQQICDSKGVNFSAEVCH</sequence>
<dbReference type="OMA" id="QPMHPCP"/>
<evidence type="ECO:0000256" key="5">
    <source>
        <dbReference type="ARBA" id="ARBA00023054"/>
    </source>
</evidence>
<organism evidence="12 13">
    <name type="scientific">Strongylocentrotus purpuratus</name>
    <name type="common">Purple sea urchin</name>
    <dbReference type="NCBI Taxonomy" id="7668"/>
    <lineage>
        <taxon>Eukaryota</taxon>
        <taxon>Metazoa</taxon>
        <taxon>Echinodermata</taxon>
        <taxon>Eleutherozoa</taxon>
        <taxon>Echinozoa</taxon>
        <taxon>Echinoidea</taxon>
        <taxon>Euechinoidea</taxon>
        <taxon>Echinacea</taxon>
        <taxon>Camarodonta</taxon>
        <taxon>Echinidea</taxon>
        <taxon>Strongylocentrotidae</taxon>
        <taxon>Strongylocentrotus</taxon>
    </lineage>
</organism>
<feature type="region of interest" description="Disordered" evidence="10">
    <location>
        <begin position="619"/>
        <end position="644"/>
    </location>
</feature>
<dbReference type="KEGG" id="spu:590237"/>
<feature type="coiled-coil region" evidence="9">
    <location>
        <begin position="558"/>
        <end position="592"/>
    </location>
</feature>
<name>A0A7M7T583_STRPU</name>
<dbReference type="RefSeq" id="XP_030854823.1">
    <property type="nucleotide sequence ID" value="XM_030998963.1"/>
</dbReference>
<feature type="coiled-coil region" evidence="9">
    <location>
        <begin position="129"/>
        <end position="209"/>
    </location>
</feature>
<dbReference type="Proteomes" id="UP000007110">
    <property type="component" value="Unassembled WGS sequence"/>
</dbReference>
<keyword evidence="3" id="KW-0967">Endosome</keyword>
<accession>A0A7M7T583</accession>
<dbReference type="GO" id="GO:0003723">
    <property type="term" value="F:RNA binding"/>
    <property type="evidence" value="ECO:0007669"/>
    <property type="project" value="UniProtKB-KW"/>
</dbReference>
<evidence type="ECO:0000256" key="6">
    <source>
        <dbReference type="ARBA" id="ARBA00031361"/>
    </source>
</evidence>
<dbReference type="Pfam" id="PF21636">
    <property type="entry name" value="PPP1R21_C"/>
    <property type="match status" value="1"/>
</dbReference>
<evidence type="ECO:0000256" key="10">
    <source>
        <dbReference type="SAM" id="MobiDB-lite"/>
    </source>
</evidence>
<evidence type="ECO:0000256" key="3">
    <source>
        <dbReference type="ARBA" id="ARBA00022753"/>
    </source>
</evidence>
<dbReference type="FunCoup" id="A0A7M7T583">
    <property type="interactions" value="815"/>
</dbReference>
<evidence type="ECO:0000256" key="9">
    <source>
        <dbReference type="SAM" id="Coils"/>
    </source>
</evidence>
<comment type="subcellular location">
    <subcellularLocation>
        <location evidence="1">Early endosome</location>
    </subcellularLocation>
</comment>
<dbReference type="GO" id="GO:0005769">
    <property type="term" value="C:early endosome"/>
    <property type="evidence" value="ECO:0000318"/>
    <property type="project" value="GO_Central"/>
</dbReference>
<keyword evidence="13" id="KW-1185">Reference proteome</keyword>
<dbReference type="PANTHER" id="PTHR21448:SF0">
    <property type="entry name" value="PROTEIN PHOSPHATASE 1 REGULATORY SUBUNIT 21"/>
    <property type="match status" value="1"/>
</dbReference>
<dbReference type="InParanoid" id="A0A7M7T583"/>
<protein>
    <recommendedName>
        <fullName evidence="2">Protein phosphatase 1 regulatory subunit 21</fullName>
    </recommendedName>
    <alternativeName>
        <fullName evidence="7">Coiled-coil domain-containing protein 128</fullName>
    </alternativeName>
    <alternativeName>
        <fullName evidence="8">Ferry endosomal RAB5 effector complex subunit 2</fullName>
    </alternativeName>
    <alternativeName>
        <fullName evidence="6">KLRAQ motif-containing protein 1</fullName>
    </alternativeName>
</protein>
<evidence type="ECO:0000259" key="11">
    <source>
        <dbReference type="SMART" id="SM01254"/>
    </source>
</evidence>
<keyword evidence="4" id="KW-0694">RNA-binding</keyword>
<dbReference type="Pfam" id="PF10205">
    <property type="entry name" value="KLRAQ"/>
    <property type="match status" value="1"/>
</dbReference>
<evidence type="ECO:0000256" key="7">
    <source>
        <dbReference type="ARBA" id="ARBA00031617"/>
    </source>
</evidence>
<dbReference type="InterPro" id="IPR019348">
    <property type="entry name" value="PPP1R21_six_helix"/>
</dbReference>
<dbReference type="SMART" id="SM01254">
    <property type="entry name" value="KLRAQ"/>
    <property type="match status" value="1"/>
</dbReference>
<reference evidence="13" key="1">
    <citation type="submission" date="2015-02" db="EMBL/GenBank/DDBJ databases">
        <title>Genome sequencing for Strongylocentrotus purpuratus.</title>
        <authorList>
            <person name="Murali S."/>
            <person name="Liu Y."/>
            <person name="Vee V."/>
            <person name="English A."/>
            <person name="Wang M."/>
            <person name="Skinner E."/>
            <person name="Han Y."/>
            <person name="Muzny D.M."/>
            <person name="Worley K.C."/>
            <person name="Gibbs R.A."/>
        </authorList>
    </citation>
    <scope>NUCLEOTIDE SEQUENCE</scope>
</reference>
<feature type="domain" description="Protein phosphatase 1 regulatory subunit 21 N-terminal" evidence="11">
    <location>
        <begin position="9"/>
        <end position="111"/>
    </location>
</feature>
<evidence type="ECO:0000256" key="8">
    <source>
        <dbReference type="ARBA" id="ARBA00044824"/>
    </source>
</evidence>
<dbReference type="Pfam" id="PF10212">
    <property type="entry name" value="PPP1R21_helical"/>
    <property type="match status" value="1"/>
</dbReference>
<evidence type="ECO:0000256" key="2">
    <source>
        <dbReference type="ARBA" id="ARBA00020102"/>
    </source>
</evidence>
<dbReference type="EnsemblMetazoa" id="XM_030998963">
    <property type="protein sequence ID" value="XP_030854823"/>
    <property type="gene ID" value="LOC590237"/>
</dbReference>
<dbReference type="PANTHER" id="PTHR21448">
    <property type="entry name" value="SMOOTH MUSCLE MYOSIN HEAVY CHAIN-RELATED"/>
    <property type="match status" value="1"/>
</dbReference>
<dbReference type="GeneID" id="590237"/>
<feature type="coiled-coil region" evidence="9">
    <location>
        <begin position="1"/>
        <end position="84"/>
    </location>
</feature>
<dbReference type="InterPro" id="IPR019343">
    <property type="entry name" value="PPP1R21_N"/>
</dbReference>
<evidence type="ECO:0000313" key="12">
    <source>
        <dbReference type="EnsemblMetazoa" id="XP_030854823"/>
    </source>
</evidence>
<dbReference type="InterPro" id="IPR049372">
    <property type="entry name" value="PPP1R21_C"/>
</dbReference>
<dbReference type="AlphaFoldDB" id="A0A7M7T583"/>
<dbReference type="CTD" id="129285"/>
<dbReference type="OrthoDB" id="5566667at2759"/>